<evidence type="ECO:0000313" key="6">
    <source>
        <dbReference type="Proteomes" id="UP001238163"/>
    </source>
</evidence>
<feature type="domain" description="S1 motif" evidence="4">
    <location>
        <begin position="108"/>
        <end position="175"/>
    </location>
</feature>
<dbReference type="CDD" id="cd04465">
    <property type="entry name" value="S1_RPS1_repeat_ec2_hs2"/>
    <property type="match status" value="1"/>
</dbReference>
<keyword evidence="6" id="KW-1185">Reference proteome</keyword>
<dbReference type="Proteomes" id="UP001238163">
    <property type="component" value="Unassembled WGS sequence"/>
</dbReference>
<evidence type="ECO:0000259" key="4">
    <source>
        <dbReference type="PROSITE" id="PS50126"/>
    </source>
</evidence>
<dbReference type="PANTHER" id="PTHR10724">
    <property type="entry name" value="30S RIBOSOMAL PROTEIN S1"/>
    <property type="match status" value="1"/>
</dbReference>
<dbReference type="Pfam" id="PF00575">
    <property type="entry name" value="S1"/>
    <property type="match status" value="5"/>
</dbReference>
<sequence>MTQDSNNDFGKLFEAGLNKLTTTIRTGQRVRGVVSMIGKSTVFVDLGTRTDGFLDRKDMLDKNGELTVKVGDSIDAFCMGWTDEGVKLALRMSGDAVDSSIEDAYNAGMPVEGKVTAERKGGFTVQVANSEAFCPFSQMDARGVKKEPAEYIGARFSFAITEYGEEGRNIVLSRRRLLEKDAAKKRDELKEHLAIGDVVDGVVTKIMPFGAFVDIGGVEGMVHVSEMGWNRGLKPEEVVSEGQAVQVKVLDIDWGDPASDKRERLAFSIKQIEQHPWERLAENEAYAVGSKRQGKVTRLADFGAFIELEPGIEGLAHISQLGAEGHVNHPSEVVKEGDMVEVTLLDVDIERRRIGLCIGEPNVKGEKAAELTHEEAAAVEMVNAGERLDGEVESVKPFGIFIKLPNGQTGLLHISQTGLAGGGNMQVRALYKAYPLHSKVQVIIREVTGNRISLTLPETMEQEQARATVTDLKDGQGATFGSLGDVFGGLKL</sequence>
<dbReference type="RefSeq" id="WP_307261578.1">
    <property type="nucleotide sequence ID" value="NZ_JAUSVL010000001.1"/>
</dbReference>
<dbReference type="PANTHER" id="PTHR10724:SF7">
    <property type="entry name" value="SMALL RIBOSOMAL SUBUNIT PROTEIN BS1C"/>
    <property type="match status" value="1"/>
</dbReference>
<name>A0AAE3VGQ0_9BACT</name>
<dbReference type="InterPro" id="IPR012340">
    <property type="entry name" value="NA-bd_OB-fold"/>
</dbReference>
<keyword evidence="3" id="KW-0687">Ribonucleoprotein</keyword>
<dbReference type="GO" id="GO:0005840">
    <property type="term" value="C:ribosome"/>
    <property type="evidence" value="ECO:0007669"/>
    <property type="project" value="UniProtKB-KW"/>
</dbReference>
<dbReference type="SMART" id="SM00316">
    <property type="entry name" value="S1"/>
    <property type="match status" value="5"/>
</dbReference>
<keyword evidence="2 5" id="KW-0689">Ribosomal protein</keyword>
<dbReference type="EMBL" id="JAUSVL010000001">
    <property type="protein sequence ID" value="MDQ0290162.1"/>
    <property type="molecule type" value="Genomic_DNA"/>
</dbReference>
<dbReference type="InterPro" id="IPR050437">
    <property type="entry name" value="Ribos_protein_bS1-like"/>
</dbReference>
<reference evidence="5" key="1">
    <citation type="submission" date="2023-07" db="EMBL/GenBank/DDBJ databases">
        <title>Genomic Encyclopedia of Type Strains, Phase IV (KMG-IV): sequencing the most valuable type-strain genomes for metagenomic binning, comparative biology and taxonomic classification.</title>
        <authorList>
            <person name="Goeker M."/>
        </authorList>
    </citation>
    <scope>NUCLEOTIDE SEQUENCE</scope>
    <source>
        <strain evidence="5">DSM 24202</strain>
    </source>
</reference>
<evidence type="ECO:0000313" key="5">
    <source>
        <dbReference type="EMBL" id="MDQ0290162.1"/>
    </source>
</evidence>
<gene>
    <name evidence="5" type="ORF">J3R75_002269</name>
</gene>
<dbReference type="GO" id="GO:0006412">
    <property type="term" value="P:translation"/>
    <property type="evidence" value="ECO:0007669"/>
    <property type="project" value="TreeGrafter"/>
</dbReference>
<evidence type="ECO:0000256" key="2">
    <source>
        <dbReference type="ARBA" id="ARBA00022980"/>
    </source>
</evidence>
<dbReference type="InterPro" id="IPR035104">
    <property type="entry name" value="Ribosomal_protein_S1-like"/>
</dbReference>
<feature type="domain" description="S1 motif" evidence="4">
    <location>
        <begin position="27"/>
        <end position="93"/>
    </location>
</feature>
<dbReference type="PRINTS" id="PR00681">
    <property type="entry name" value="RIBOSOMALS1"/>
</dbReference>
<organism evidence="5 6">
    <name type="scientific">Oligosphaera ethanolica</name>
    <dbReference type="NCBI Taxonomy" id="760260"/>
    <lineage>
        <taxon>Bacteria</taxon>
        <taxon>Pseudomonadati</taxon>
        <taxon>Lentisphaerota</taxon>
        <taxon>Oligosphaeria</taxon>
        <taxon>Oligosphaerales</taxon>
        <taxon>Oligosphaeraceae</taxon>
        <taxon>Oligosphaera</taxon>
    </lineage>
</organism>
<feature type="domain" description="S1 motif" evidence="4">
    <location>
        <begin position="289"/>
        <end position="359"/>
    </location>
</feature>
<dbReference type="GO" id="GO:1990904">
    <property type="term" value="C:ribonucleoprotein complex"/>
    <property type="evidence" value="ECO:0007669"/>
    <property type="project" value="UniProtKB-KW"/>
</dbReference>
<dbReference type="AlphaFoldDB" id="A0AAE3VGQ0"/>
<accession>A0AAE3VGQ0</accession>
<dbReference type="PROSITE" id="PS50126">
    <property type="entry name" value="S1"/>
    <property type="match status" value="5"/>
</dbReference>
<comment type="similarity">
    <text evidence="1">Belongs to the bacterial ribosomal protein bS1 family.</text>
</comment>
<protein>
    <submittedName>
        <fullName evidence="5">Small subunit ribosomal protein S1</fullName>
    </submittedName>
</protein>
<dbReference type="GO" id="GO:0003735">
    <property type="term" value="F:structural constituent of ribosome"/>
    <property type="evidence" value="ECO:0007669"/>
    <property type="project" value="TreeGrafter"/>
</dbReference>
<dbReference type="GO" id="GO:0003729">
    <property type="term" value="F:mRNA binding"/>
    <property type="evidence" value="ECO:0007669"/>
    <property type="project" value="TreeGrafter"/>
</dbReference>
<feature type="domain" description="S1 motif" evidence="4">
    <location>
        <begin position="196"/>
        <end position="270"/>
    </location>
</feature>
<comment type="caution">
    <text evidence="5">The sequence shown here is derived from an EMBL/GenBank/DDBJ whole genome shotgun (WGS) entry which is preliminary data.</text>
</comment>
<evidence type="ECO:0000256" key="1">
    <source>
        <dbReference type="ARBA" id="ARBA00006767"/>
    </source>
</evidence>
<dbReference type="SUPFAM" id="SSF50249">
    <property type="entry name" value="Nucleic acid-binding proteins"/>
    <property type="match status" value="5"/>
</dbReference>
<dbReference type="CDD" id="cd05688">
    <property type="entry name" value="S1_RPS1_repeat_ec3"/>
    <property type="match status" value="1"/>
</dbReference>
<dbReference type="Gene3D" id="2.40.50.140">
    <property type="entry name" value="Nucleic acid-binding proteins"/>
    <property type="match status" value="5"/>
</dbReference>
<proteinExistence type="inferred from homology"/>
<feature type="domain" description="S1 motif" evidence="4">
    <location>
        <begin position="385"/>
        <end position="457"/>
    </location>
</feature>
<evidence type="ECO:0000256" key="3">
    <source>
        <dbReference type="ARBA" id="ARBA00023274"/>
    </source>
</evidence>
<dbReference type="InterPro" id="IPR003029">
    <property type="entry name" value="S1_domain"/>
</dbReference>